<evidence type="ECO:0000259" key="5">
    <source>
        <dbReference type="Pfam" id="PF13817"/>
    </source>
</evidence>
<keyword evidence="1" id="KW-0175">Coiled coil</keyword>
<evidence type="ECO:0000313" key="6">
    <source>
        <dbReference type="EMBL" id="SFD47883.1"/>
    </source>
</evidence>
<sequence>MVMQASVSPMPDDVQALKAALAAATLRADQIEVALLDAQARQSDDQALIAHLKLQIEKLKHQLFGSKSERSQRLLDQLELQLEELEAAASQDEAVAQIGARKVADAPGFERRRPSRQPFPEHLPRERRVIAAPCACPACGGTRLSRIGEDVTETLEVIPRQWKVIQTVREKVACRDCEKISQPPAPFHVVARGWAGPGLLAMMLFEKYGQHQPLNRQVERYGREGVPLSLSTLADHVGAAAAVLEPLHHRLAAHVMDAERLHGDDTTVPVLARGKTATGRIWTYVRDDRPFGGPAPPAALFYYSPNRAGEHPRQHLADWPGILQADAHGGYARLYEVGRQPAPITEAGCWSHARRAFFVLADIESSARRRADGKKPVPISPLAREIVQRMDRLFEIERAINGQSSQDRLTARQERSAPMVDELEALILKHRPGLSRHDDLAKAMDYMLKRWPVFTRFLQDGRVCLTNNAAERALRGIALGRKAWLFAGSDRGGQRAAFMYSLIVTAKLNDVDPQAWLADILARIADHPSHQLDELLPWNWAAQHQIRKSA</sequence>
<reference evidence="6 7" key="1">
    <citation type="submission" date="2016-10" db="EMBL/GenBank/DDBJ databases">
        <authorList>
            <person name="de Groot N.N."/>
        </authorList>
    </citation>
    <scope>NUCLEOTIDE SEQUENCE [LARGE SCALE GENOMIC DNA]</scope>
    <source>
        <strain evidence="6 7">CGMCC 1.10210</strain>
    </source>
</reference>
<dbReference type="PANTHER" id="PTHR33678">
    <property type="entry name" value="BLL1576 PROTEIN"/>
    <property type="match status" value="1"/>
</dbReference>
<dbReference type="Proteomes" id="UP000182258">
    <property type="component" value="Unassembled WGS sequence"/>
</dbReference>
<feature type="domain" description="Transposase TnpC homeodomain" evidence="4">
    <location>
        <begin position="51"/>
        <end position="127"/>
    </location>
</feature>
<evidence type="ECO:0000256" key="1">
    <source>
        <dbReference type="SAM" id="Coils"/>
    </source>
</evidence>
<feature type="domain" description="Transposase IS66 central" evidence="2">
    <location>
        <begin position="192"/>
        <end position="494"/>
    </location>
</feature>
<feature type="domain" description="Transposase IS66 C-terminal" evidence="5">
    <location>
        <begin position="501"/>
        <end position="538"/>
    </location>
</feature>
<gene>
    <name evidence="6" type="ORF">SAMN04488059_1772</name>
</gene>
<dbReference type="NCBIfam" id="NF033517">
    <property type="entry name" value="transpos_IS66"/>
    <property type="match status" value="1"/>
</dbReference>
<dbReference type="InterPro" id="IPR004291">
    <property type="entry name" value="Transposase_IS66_central"/>
</dbReference>
<dbReference type="EMBL" id="FOMB01000077">
    <property type="protein sequence ID" value="SFD47883.1"/>
    <property type="molecule type" value="Genomic_DNA"/>
</dbReference>
<dbReference type="Pfam" id="PF13007">
    <property type="entry name" value="LZ_Tnp_IS66"/>
    <property type="match status" value="1"/>
</dbReference>
<dbReference type="STRING" id="728005.SAMN04488059_1772"/>
<feature type="coiled-coil region" evidence="1">
    <location>
        <begin position="68"/>
        <end position="95"/>
    </location>
</feature>
<proteinExistence type="predicted"/>
<name>A0A1I1SVE8_9HYPH</name>
<protein>
    <submittedName>
        <fullName evidence="6">Transposase</fullName>
    </submittedName>
</protein>
<evidence type="ECO:0000259" key="4">
    <source>
        <dbReference type="Pfam" id="PF13007"/>
    </source>
</evidence>
<dbReference type="InterPro" id="IPR052344">
    <property type="entry name" value="Transposase-related"/>
</dbReference>
<dbReference type="PANTHER" id="PTHR33678:SF1">
    <property type="entry name" value="BLL1576 PROTEIN"/>
    <property type="match status" value="1"/>
</dbReference>
<evidence type="ECO:0000313" key="7">
    <source>
        <dbReference type="Proteomes" id="UP000182258"/>
    </source>
</evidence>
<feature type="domain" description="Transposase IS66 zinc-finger binding" evidence="3">
    <location>
        <begin position="133"/>
        <end position="178"/>
    </location>
</feature>
<dbReference type="Pfam" id="PF13005">
    <property type="entry name" value="zf-IS66"/>
    <property type="match status" value="1"/>
</dbReference>
<evidence type="ECO:0000259" key="2">
    <source>
        <dbReference type="Pfam" id="PF03050"/>
    </source>
</evidence>
<organism evidence="6 7">
    <name type="scientific">Devosia psychrophila</name>
    <dbReference type="NCBI Taxonomy" id="728005"/>
    <lineage>
        <taxon>Bacteria</taxon>
        <taxon>Pseudomonadati</taxon>
        <taxon>Pseudomonadota</taxon>
        <taxon>Alphaproteobacteria</taxon>
        <taxon>Hyphomicrobiales</taxon>
        <taxon>Devosiaceae</taxon>
        <taxon>Devosia</taxon>
    </lineage>
</organism>
<dbReference type="AlphaFoldDB" id="A0A1I1SVE8"/>
<dbReference type="InterPro" id="IPR024463">
    <property type="entry name" value="Transposase_TnpC_homeodom"/>
</dbReference>
<evidence type="ECO:0000259" key="3">
    <source>
        <dbReference type="Pfam" id="PF13005"/>
    </source>
</evidence>
<dbReference type="InterPro" id="IPR024474">
    <property type="entry name" value="Znf_dom_IS66"/>
</dbReference>
<dbReference type="Pfam" id="PF13817">
    <property type="entry name" value="DDE_Tnp_IS66_C"/>
    <property type="match status" value="1"/>
</dbReference>
<dbReference type="InterPro" id="IPR039552">
    <property type="entry name" value="IS66_C"/>
</dbReference>
<dbReference type="Pfam" id="PF03050">
    <property type="entry name" value="DDE_Tnp_IS66"/>
    <property type="match status" value="1"/>
</dbReference>
<accession>A0A1I1SVE8</accession>